<gene>
    <name evidence="1" type="ORF">GCM10023258_08530</name>
</gene>
<name>A0ABP9J5X9_9MICO</name>
<sequence length="165" mass="17750">MLRHADPRAANPFESVLRAQCLRVAELHVTPQHVVAGEDFHARVDLADPELGTVVEAEGFENHGTRAAPAERALTSSARSFVAVRRDGRADTARTWERVRGEMQGGCISSLTRCGVHAWGTGLCVPFRQGSRGGCGDGGEGVFALLGDRSMITPPWAQRESSLIC</sequence>
<evidence type="ECO:0000313" key="2">
    <source>
        <dbReference type="Proteomes" id="UP001500427"/>
    </source>
</evidence>
<protein>
    <submittedName>
        <fullName evidence="1">Uncharacterized protein</fullName>
    </submittedName>
</protein>
<reference evidence="2" key="1">
    <citation type="journal article" date="2019" name="Int. J. Syst. Evol. Microbiol.">
        <title>The Global Catalogue of Microorganisms (GCM) 10K type strain sequencing project: providing services to taxonomists for standard genome sequencing and annotation.</title>
        <authorList>
            <consortium name="The Broad Institute Genomics Platform"/>
            <consortium name="The Broad Institute Genome Sequencing Center for Infectious Disease"/>
            <person name="Wu L."/>
            <person name="Ma J."/>
        </authorList>
    </citation>
    <scope>NUCLEOTIDE SEQUENCE [LARGE SCALE GENOMIC DNA]</scope>
    <source>
        <strain evidence="2">JCM 17687</strain>
    </source>
</reference>
<dbReference type="EMBL" id="BAABIW010000006">
    <property type="protein sequence ID" value="GAA5020130.1"/>
    <property type="molecule type" value="Genomic_DNA"/>
</dbReference>
<proteinExistence type="predicted"/>
<comment type="caution">
    <text evidence="1">The sequence shown here is derived from an EMBL/GenBank/DDBJ whole genome shotgun (WGS) entry which is preliminary data.</text>
</comment>
<evidence type="ECO:0000313" key="1">
    <source>
        <dbReference type="EMBL" id="GAA5020130.1"/>
    </source>
</evidence>
<keyword evidence="2" id="KW-1185">Reference proteome</keyword>
<organism evidence="1 2">
    <name type="scientific">Terrabacter aeriphilus</name>
    <dbReference type="NCBI Taxonomy" id="515662"/>
    <lineage>
        <taxon>Bacteria</taxon>
        <taxon>Bacillati</taxon>
        <taxon>Actinomycetota</taxon>
        <taxon>Actinomycetes</taxon>
        <taxon>Micrococcales</taxon>
        <taxon>Intrasporangiaceae</taxon>
        <taxon>Terrabacter</taxon>
    </lineage>
</organism>
<dbReference type="Proteomes" id="UP001500427">
    <property type="component" value="Unassembled WGS sequence"/>
</dbReference>
<accession>A0ABP9J5X9</accession>